<dbReference type="WBParaSite" id="EgrG_000215700">
    <property type="protein sequence ID" value="EgrG_000215700"/>
    <property type="gene ID" value="EgrG_000215700"/>
</dbReference>
<organism evidence="1">
    <name type="scientific">Echinococcus granulosus</name>
    <name type="common">Hydatid tapeworm</name>
    <dbReference type="NCBI Taxonomy" id="6210"/>
    <lineage>
        <taxon>Eukaryota</taxon>
        <taxon>Metazoa</taxon>
        <taxon>Spiralia</taxon>
        <taxon>Lophotrochozoa</taxon>
        <taxon>Platyhelminthes</taxon>
        <taxon>Cestoda</taxon>
        <taxon>Eucestoda</taxon>
        <taxon>Cyclophyllidea</taxon>
        <taxon>Taeniidae</taxon>
        <taxon>Echinococcus</taxon>
        <taxon>Echinococcus granulosus group</taxon>
    </lineage>
</organism>
<dbReference type="AlphaFoldDB" id="A0A068WJL7"/>
<sequence length="94" mass="10709">MCVWASQYLGPNILLPSVGLPNHTDTSVLEDFTSAQRYDLQPMLVVSQLLPILIISDLTQHFGLLRLQGRPVMLHSWRWQANPIQVNNYPRIDG</sequence>
<reference evidence="1 2" key="1">
    <citation type="journal article" date="2013" name="Nature">
        <title>The genomes of four tapeworm species reveal adaptations to parasitism.</title>
        <authorList>
            <person name="Tsai I.J."/>
            <person name="Zarowiecki M."/>
            <person name="Holroyd N."/>
            <person name="Garciarrubio A."/>
            <person name="Sanchez-Flores A."/>
            <person name="Brooks K.L."/>
            <person name="Tracey A."/>
            <person name="Bobes R.J."/>
            <person name="Fragoso G."/>
            <person name="Sciutto E."/>
            <person name="Aslett M."/>
            <person name="Beasley H."/>
            <person name="Bennett H.M."/>
            <person name="Cai J."/>
            <person name="Camicia F."/>
            <person name="Clark R."/>
            <person name="Cucher M."/>
            <person name="De Silva N."/>
            <person name="Day T.A."/>
            <person name="Deplazes P."/>
            <person name="Estrada K."/>
            <person name="Fernandez C."/>
            <person name="Holland P.W."/>
            <person name="Hou J."/>
            <person name="Hu S."/>
            <person name="Huckvale T."/>
            <person name="Hung S.S."/>
            <person name="Kamenetzky L."/>
            <person name="Keane J.A."/>
            <person name="Kiss F."/>
            <person name="Koziol U."/>
            <person name="Lambert O."/>
            <person name="Liu K."/>
            <person name="Luo X."/>
            <person name="Luo Y."/>
            <person name="Macchiaroli N."/>
            <person name="Nichol S."/>
            <person name="Paps J."/>
            <person name="Parkinson J."/>
            <person name="Pouchkina-Stantcheva N."/>
            <person name="Riddiford N."/>
            <person name="Rosenzvit M."/>
            <person name="Salinas G."/>
            <person name="Wasmuth J.D."/>
            <person name="Zamanian M."/>
            <person name="Zheng Y."/>
            <person name="Cai X."/>
            <person name="Soberon X."/>
            <person name="Olson P.D."/>
            <person name="Laclette J.P."/>
            <person name="Brehm K."/>
            <person name="Berriman M."/>
            <person name="Garciarrubio A."/>
            <person name="Bobes R.J."/>
            <person name="Fragoso G."/>
            <person name="Sanchez-Flores A."/>
            <person name="Estrada K."/>
            <person name="Cevallos M.A."/>
            <person name="Morett E."/>
            <person name="Gonzalez V."/>
            <person name="Portillo T."/>
            <person name="Ochoa-Leyva A."/>
            <person name="Jose M.V."/>
            <person name="Sciutto E."/>
            <person name="Landa A."/>
            <person name="Jimenez L."/>
            <person name="Valdes V."/>
            <person name="Carrero J.C."/>
            <person name="Larralde C."/>
            <person name="Morales-Montor J."/>
            <person name="Limon-Lason J."/>
            <person name="Soberon X."/>
            <person name="Laclette J.P."/>
        </authorList>
    </citation>
    <scope>NUCLEOTIDE SEQUENCE [LARGE SCALE GENOMIC DNA]</scope>
</reference>
<gene>
    <name evidence="1" type="ORF">EgrG_000215700</name>
</gene>
<protein>
    <submittedName>
        <fullName evidence="3">Secreted protein</fullName>
    </submittedName>
</protein>
<accession>A0A068WJL7</accession>
<reference evidence="1" key="2">
    <citation type="submission" date="2014-06" db="EMBL/GenBank/DDBJ databases">
        <authorList>
            <person name="Aslett M."/>
        </authorList>
    </citation>
    <scope>NUCLEOTIDE SEQUENCE</scope>
</reference>
<reference evidence="3" key="3">
    <citation type="submission" date="2020-10" db="UniProtKB">
        <authorList>
            <consortium name="WormBaseParasite"/>
        </authorList>
    </citation>
    <scope>IDENTIFICATION</scope>
</reference>
<name>A0A068WJL7_ECHGR</name>
<dbReference type="EMBL" id="LK028580">
    <property type="protein sequence ID" value="CDS19972.1"/>
    <property type="molecule type" value="Genomic_DNA"/>
</dbReference>
<dbReference type="Proteomes" id="UP000492820">
    <property type="component" value="Unassembled WGS sequence"/>
</dbReference>
<evidence type="ECO:0000313" key="1">
    <source>
        <dbReference type="EMBL" id="CDS19972.1"/>
    </source>
</evidence>
<proteinExistence type="predicted"/>
<evidence type="ECO:0000313" key="3">
    <source>
        <dbReference type="WBParaSite" id="EgrG_000215700"/>
    </source>
</evidence>
<evidence type="ECO:0000313" key="2">
    <source>
        <dbReference type="Proteomes" id="UP000492820"/>
    </source>
</evidence>